<reference evidence="1 2" key="1">
    <citation type="journal article" date="2018" name="Sci. Rep.">
        <title>Genomic signatures of local adaptation to the degree of environmental predictability in rotifers.</title>
        <authorList>
            <person name="Franch-Gras L."/>
            <person name="Hahn C."/>
            <person name="Garcia-Roger E.M."/>
            <person name="Carmona M.J."/>
            <person name="Serra M."/>
            <person name="Gomez A."/>
        </authorList>
    </citation>
    <scope>NUCLEOTIDE SEQUENCE [LARGE SCALE GENOMIC DNA]</scope>
    <source>
        <strain evidence="1">HYR1</strain>
    </source>
</reference>
<dbReference type="Proteomes" id="UP000276133">
    <property type="component" value="Unassembled WGS sequence"/>
</dbReference>
<gene>
    <name evidence="1" type="ORF">BpHYR1_042605</name>
</gene>
<evidence type="ECO:0000313" key="2">
    <source>
        <dbReference type="Proteomes" id="UP000276133"/>
    </source>
</evidence>
<dbReference type="AlphaFoldDB" id="A0A3M7PYQ3"/>
<proteinExistence type="predicted"/>
<name>A0A3M7PYQ3_BRAPC</name>
<sequence length="142" mass="16901">MNADNFFSNQNSFQKKVDKFLVPKFKHEKLQRKRIIKKYIFAIISSINSYFSIIKDSEIFESSDRSALNDPNKQRIFSCLTTGNQKHVECPKFTIQVREYMKSEIEKFIDEISLIIFSKYFISQIYPIDNSVRIYFEVNSIQ</sequence>
<accession>A0A3M7PYQ3</accession>
<comment type="caution">
    <text evidence="1">The sequence shown here is derived from an EMBL/GenBank/DDBJ whole genome shotgun (WGS) entry which is preliminary data.</text>
</comment>
<keyword evidence="2" id="KW-1185">Reference proteome</keyword>
<dbReference type="EMBL" id="REGN01008272">
    <property type="protein sequence ID" value="RNA03999.1"/>
    <property type="molecule type" value="Genomic_DNA"/>
</dbReference>
<evidence type="ECO:0000313" key="1">
    <source>
        <dbReference type="EMBL" id="RNA03999.1"/>
    </source>
</evidence>
<organism evidence="1 2">
    <name type="scientific">Brachionus plicatilis</name>
    <name type="common">Marine rotifer</name>
    <name type="synonym">Brachionus muelleri</name>
    <dbReference type="NCBI Taxonomy" id="10195"/>
    <lineage>
        <taxon>Eukaryota</taxon>
        <taxon>Metazoa</taxon>
        <taxon>Spiralia</taxon>
        <taxon>Gnathifera</taxon>
        <taxon>Rotifera</taxon>
        <taxon>Eurotatoria</taxon>
        <taxon>Monogononta</taxon>
        <taxon>Pseudotrocha</taxon>
        <taxon>Ploima</taxon>
        <taxon>Brachionidae</taxon>
        <taxon>Brachionus</taxon>
    </lineage>
</organism>
<protein>
    <submittedName>
        <fullName evidence="1">Uncharacterized protein</fullName>
    </submittedName>
</protein>